<dbReference type="AlphaFoldDB" id="A0A7K1FRR5"/>
<evidence type="ECO:0000313" key="4">
    <source>
        <dbReference type="EMBL" id="MTD15504.1"/>
    </source>
</evidence>
<feature type="binding site" evidence="3">
    <location>
        <position position="259"/>
    </location>
    <ligand>
        <name>Mg(2+)</name>
        <dbReference type="ChEBI" id="CHEBI:18420"/>
        <label>1</label>
    </ligand>
</feature>
<proteinExistence type="inferred from homology"/>
<evidence type="ECO:0000256" key="2">
    <source>
        <dbReference type="ARBA" id="ARBA00022801"/>
    </source>
</evidence>
<dbReference type="InterPro" id="IPR005502">
    <property type="entry name" value="Ribosyl_crysJ1"/>
</dbReference>
<dbReference type="InterPro" id="IPR050792">
    <property type="entry name" value="ADP-ribosylglycohydrolase"/>
</dbReference>
<evidence type="ECO:0000313" key="5">
    <source>
        <dbReference type="Proteomes" id="UP000460221"/>
    </source>
</evidence>
<dbReference type="Pfam" id="PF03747">
    <property type="entry name" value="ADP_ribosyl_GH"/>
    <property type="match status" value="1"/>
</dbReference>
<dbReference type="EMBL" id="WLYK01000006">
    <property type="protein sequence ID" value="MTD15504.1"/>
    <property type="molecule type" value="Genomic_DNA"/>
</dbReference>
<feature type="binding site" evidence="3">
    <location>
        <position position="57"/>
    </location>
    <ligand>
        <name>Mg(2+)</name>
        <dbReference type="ChEBI" id="CHEBI:18420"/>
        <label>1</label>
    </ligand>
</feature>
<comment type="cofactor">
    <cofactor evidence="3">
        <name>Mg(2+)</name>
        <dbReference type="ChEBI" id="CHEBI:18420"/>
    </cofactor>
    <text evidence="3">Binds 2 magnesium ions per subunit.</text>
</comment>
<dbReference type="PANTHER" id="PTHR16222">
    <property type="entry name" value="ADP-RIBOSYLGLYCOHYDROLASE"/>
    <property type="match status" value="1"/>
</dbReference>
<feature type="binding site" evidence="3">
    <location>
        <position position="56"/>
    </location>
    <ligand>
        <name>Mg(2+)</name>
        <dbReference type="ChEBI" id="CHEBI:18420"/>
        <label>1</label>
    </ligand>
</feature>
<dbReference type="Proteomes" id="UP000460221">
    <property type="component" value="Unassembled WGS sequence"/>
</dbReference>
<sequence>MRRTTAQQDRAAGTLLGMAAGDALGAGYEFTHPTPDQVIDMIGGGIGNFEPGEWTDDTSMAVAIALVTAEGIDVRTDAGLDAVAANFVRWFDDGPKDFGVMTGQVLRQRPASAQAMSLAASAIPGRHGGNGSLMRTAPIGLAFPGDPAATAEAALRVSALTHDDNRAGEACQIWSLLIEDAVRTGELDREWRVLQHLDSSVADHWLPLKKQAETGEPQQFPDNGWVVHALQTAWWAITTTDDLPRGIKAAVRAGHDTDTTAAIAGALLGATYGAASIPDRWREMLHGWPGLRAEDLVRLAHRTGVSGSA</sequence>
<keyword evidence="2 4" id="KW-0378">Hydrolase</keyword>
<evidence type="ECO:0000256" key="3">
    <source>
        <dbReference type="PIRSR" id="PIRSR605502-1"/>
    </source>
</evidence>
<keyword evidence="3" id="KW-0479">Metal-binding</keyword>
<dbReference type="InterPro" id="IPR036705">
    <property type="entry name" value="Ribosyl_crysJ1_sf"/>
</dbReference>
<dbReference type="Gene3D" id="1.10.4080.10">
    <property type="entry name" value="ADP-ribosylation/Crystallin J1"/>
    <property type="match status" value="1"/>
</dbReference>
<keyword evidence="3" id="KW-0460">Magnesium</keyword>
<name>A0A7K1FRR5_9ACTN</name>
<feature type="binding site" evidence="3">
    <location>
        <position position="258"/>
    </location>
    <ligand>
        <name>Mg(2+)</name>
        <dbReference type="ChEBI" id="CHEBI:18420"/>
        <label>1</label>
    </ligand>
</feature>
<protein>
    <submittedName>
        <fullName evidence="4">ADP-ribosylglycohydrolase family protein</fullName>
    </submittedName>
</protein>
<comment type="caution">
    <text evidence="4">The sequence shown here is derived from an EMBL/GenBank/DDBJ whole genome shotgun (WGS) entry which is preliminary data.</text>
</comment>
<dbReference type="RefSeq" id="WP_154769496.1">
    <property type="nucleotide sequence ID" value="NZ_WLYK01000006.1"/>
</dbReference>
<gene>
    <name evidence="4" type="ORF">GIS00_16330</name>
</gene>
<accession>A0A7K1FRR5</accession>
<dbReference type="GO" id="GO:0046872">
    <property type="term" value="F:metal ion binding"/>
    <property type="evidence" value="ECO:0007669"/>
    <property type="project" value="UniProtKB-KW"/>
</dbReference>
<dbReference type="GO" id="GO:0016787">
    <property type="term" value="F:hydrolase activity"/>
    <property type="evidence" value="ECO:0007669"/>
    <property type="project" value="UniProtKB-KW"/>
</dbReference>
<comment type="similarity">
    <text evidence="1">Belongs to the ADP-ribosylglycohydrolase family.</text>
</comment>
<reference evidence="4 5" key="1">
    <citation type="submission" date="2019-11" db="EMBL/GenBank/DDBJ databases">
        <authorList>
            <person name="Jiang L.-Q."/>
        </authorList>
    </citation>
    <scope>NUCLEOTIDE SEQUENCE [LARGE SCALE GENOMIC DNA]</scope>
    <source>
        <strain evidence="4 5">YIM 132087</strain>
    </source>
</reference>
<dbReference type="PANTHER" id="PTHR16222:SF24">
    <property type="entry name" value="ADP-RIBOSYLHYDROLASE ARH3"/>
    <property type="match status" value="1"/>
</dbReference>
<organism evidence="4 5">
    <name type="scientific">Nakamurella alba</name>
    <dbReference type="NCBI Taxonomy" id="2665158"/>
    <lineage>
        <taxon>Bacteria</taxon>
        <taxon>Bacillati</taxon>
        <taxon>Actinomycetota</taxon>
        <taxon>Actinomycetes</taxon>
        <taxon>Nakamurellales</taxon>
        <taxon>Nakamurellaceae</taxon>
        <taxon>Nakamurella</taxon>
    </lineage>
</organism>
<feature type="binding site" evidence="3">
    <location>
        <position position="55"/>
    </location>
    <ligand>
        <name>Mg(2+)</name>
        <dbReference type="ChEBI" id="CHEBI:18420"/>
        <label>1</label>
    </ligand>
</feature>
<feature type="binding site" evidence="3">
    <location>
        <position position="256"/>
    </location>
    <ligand>
        <name>Mg(2+)</name>
        <dbReference type="ChEBI" id="CHEBI:18420"/>
        <label>1</label>
    </ligand>
</feature>
<evidence type="ECO:0000256" key="1">
    <source>
        <dbReference type="ARBA" id="ARBA00010702"/>
    </source>
</evidence>
<dbReference type="SUPFAM" id="SSF101478">
    <property type="entry name" value="ADP-ribosylglycohydrolase"/>
    <property type="match status" value="1"/>
</dbReference>
<keyword evidence="5" id="KW-1185">Reference proteome</keyword>